<dbReference type="OrthoDB" id="8452369at2"/>
<dbReference type="AlphaFoldDB" id="A0A329YHE6"/>
<name>A0A329YHE6_RHITR</name>
<comment type="caution">
    <text evidence="1">The sequence shown here is derived from an EMBL/GenBank/DDBJ whole genome shotgun (WGS) entry which is preliminary data.</text>
</comment>
<organism evidence="1 2">
    <name type="scientific">Rhizobium tropici</name>
    <dbReference type="NCBI Taxonomy" id="398"/>
    <lineage>
        <taxon>Bacteria</taxon>
        <taxon>Pseudomonadati</taxon>
        <taxon>Pseudomonadota</taxon>
        <taxon>Alphaproteobacteria</taxon>
        <taxon>Hyphomicrobiales</taxon>
        <taxon>Rhizobiaceae</taxon>
        <taxon>Rhizobium/Agrobacterium group</taxon>
        <taxon>Rhizobium</taxon>
    </lineage>
</organism>
<accession>A0A329YHE6</accession>
<protein>
    <submittedName>
        <fullName evidence="1">Uncharacterized protein</fullName>
    </submittedName>
</protein>
<sequence>MQDMLTDAWFHRIKAANRLLIKKNGGIEESARITSLSKSQIGRCHSDADTELLPVPAVIRLEAECGDFAVTRAQAELHGCKLSDPRERTVDGQCLMRENAELNRRTAEYQGNTATAFADLKLTSNESKQAIRDLERIIEKANDLIVAHASVVAAGSASIAPLRVVGEE</sequence>
<dbReference type="Proteomes" id="UP000251205">
    <property type="component" value="Unassembled WGS sequence"/>
</dbReference>
<proteinExistence type="predicted"/>
<gene>
    <name evidence="1" type="ORF">DQ393_06190</name>
</gene>
<reference evidence="1 2" key="1">
    <citation type="submission" date="2018-06" db="EMBL/GenBank/DDBJ databases">
        <title>Whole Genome Sequence of an efficient microsymbiont, Rhizobium tropici.</title>
        <authorList>
            <person name="Srinivasan R."/>
            <person name="Singh H.V."/>
            <person name="Srivastava R."/>
            <person name="Kumari B."/>
            <person name="Radhakrishna A."/>
        </authorList>
    </citation>
    <scope>NUCLEOTIDE SEQUENCE [LARGE SCALE GENOMIC DNA]</scope>
    <source>
        <strain evidence="1 2">IGFRI Rhizo-19</strain>
    </source>
</reference>
<dbReference type="RefSeq" id="WP_112340914.1">
    <property type="nucleotide sequence ID" value="NZ_QMKK01000022.1"/>
</dbReference>
<dbReference type="EMBL" id="QMKK01000022">
    <property type="protein sequence ID" value="RAX42428.1"/>
    <property type="molecule type" value="Genomic_DNA"/>
</dbReference>
<evidence type="ECO:0000313" key="1">
    <source>
        <dbReference type="EMBL" id="RAX42428.1"/>
    </source>
</evidence>
<evidence type="ECO:0000313" key="2">
    <source>
        <dbReference type="Proteomes" id="UP000251205"/>
    </source>
</evidence>